<dbReference type="Proteomes" id="UP001374893">
    <property type="component" value="Chromosome"/>
</dbReference>
<reference evidence="1 2" key="1">
    <citation type="submission" date="2021-06" db="EMBL/GenBank/DDBJ databases">
        <title>Complete genome of Haloferula helveola possessing various polysaccharide degrading enzymes.</title>
        <authorList>
            <person name="Takami H."/>
            <person name="Huang C."/>
            <person name="Hamasaki K."/>
        </authorList>
    </citation>
    <scope>NUCLEOTIDE SEQUENCE [LARGE SCALE GENOMIC DNA]</scope>
    <source>
        <strain evidence="1 2">CN-1</strain>
    </source>
</reference>
<keyword evidence="2" id="KW-1185">Reference proteome</keyword>
<name>A0ABM7RAY8_9BACT</name>
<organism evidence="1 2">
    <name type="scientific">Haloferula helveola</name>
    <dbReference type="NCBI Taxonomy" id="490095"/>
    <lineage>
        <taxon>Bacteria</taxon>
        <taxon>Pseudomonadati</taxon>
        <taxon>Verrucomicrobiota</taxon>
        <taxon>Verrucomicrobiia</taxon>
        <taxon>Verrucomicrobiales</taxon>
        <taxon>Verrucomicrobiaceae</taxon>
        <taxon>Haloferula</taxon>
    </lineage>
</organism>
<accession>A0ABM7RAY8</accession>
<dbReference type="EMBL" id="AP024702">
    <property type="protein sequence ID" value="BCX47505.1"/>
    <property type="molecule type" value="Genomic_DNA"/>
</dbReference>
<sequence>MAYLAGRPTLGGEWSQQADLIRQGVVAIPVDAVDLAELTDIAGMLREELGVSLITARYSVSGGPQVYVDQSKETMARRAIQKWRATP</sequence>
<evidence type="ECO:0000313" key="2">
    <source>
        <dbReference type="Proteomes" id="UP001374893"/>
    </source>
</evidence>
<proteinExistence type="predicted"/>
<evidence type="ECO:0000313" key="1">
    <source>
        <dbReference type="EMBL" id="BCX47505.1"/>
    </source>
</evidence>
<protein>
    <submittedName>
        <fullName evidence="1">Uncharacterized protein</fullName>
    </submittedName>
</protein>
<gene>
    <name evidence="1" type="ORF">HAHE_14130</name>
</gene>